<reference evidence="1" key="1">
    <citation type="submission" date="2023-05" db="EMBL/GenBank/DDBJ databases">
        <title>Comparative genomics of Bacillaceae isolates and their secondary metabolite potential.</title>
        <authorList>
            <person name="Song L."/>
            <person name="Nielsen L.J."/>
            <person name="Mohite O."/>
            <person name="Xu X."/>
            <person name="Weber T."/>
            <person name="Kovacs A.T."/>
        </authorList>
    </citation>
    <scope>NUCLEOTIDE SEQUENCE</scope>
    <source>
        <strain evidence="1">XLM17</strain>
    </source>
</reference>
<proteinExistence type="predicted"/>
<dbReference type="Proteomes" id="UP001178288">
    <property type="component" value="Chromosome"/>
</dbReference>
<dbReference type="PANTHER" id="PTHR37316">
    <property type="entry name" value="TEICHOIC ACID GLYCEROL-PHOSPHATE PRIMASE"/>
    <property type="match status" value="1"/>
</dbReference>
<dbReference type="InterPro" id="IPR051612">
    <property type="entry name" value="Teichoic_Acid_Biosynth"/>
</dbReference>
<dbReference type="InterPro" id="IPR007554">
    <property type="entry name" value="Glycerophosphate_synth"/>
</dbReference>
<name>A0AA95MN20_9BACI</name>
<protein>
    <submittedName>
        <fullName evidence="1">CDP-glycerol glycerophosphotransferase family protein</fullName>
    </submittedName>
</protein>
<dbReference type="KEGG" id="nnv:QNH39_21635"/>
<organism evidence="1 2">
    <name type="scientific">Neobacillus novalis</name>
    <dbReference type="NCBI Taxonomy" id="220687"/>
    <lineage>
        <taxon>Bacteria</taxon>
        <taxon>Bacillati</taxon>
        <taxon>Bacillota</taxon>
        <taxon>Bacilli</taxon>
        <taxon>Bacillales</taxon>
        <taxon>Bacillaceae</taxon>
        <taxon>Neobacillus</taxon>
    </lineage>
</organism>
<accession>A0AA95MN20</accession>
<dbReference type="EMBL" id="CP126114">
    <property type="protein sequence ID" value="WHY85194.1"/>
    <property type="molecule type" value="Genomic_DNA"/>
</dbReference>
<dbReference type="GO" id="GO:0016020">
    <property type="term" value="C:membrane"/>
    <property type="evidence" value="ECO:0007669"/>
    <property type="project" value="InterPro"/>
</dbReference>
<dbReference type="Pfam" id="PF04464">
    <property type="entry name" value="Glyphos_transf"/>
    <property type="match status" value="1"/>
</dbReference>
<gene>
    <name evidence="1" type="ORF">QNH39_21635</name>
</gene>
<dbReference type="RefSeq" id="WP_218010662.1">
    <property type="nucleotide sequence ID" value="NZ_CP126114.1"/>
</dbReference>
<sequence length="410" mass="48759">MVLLVKGVPFLLHGGERYLVKHFAALFMIYLFNCLPIKKNKIFLFSYYGSQYGCNPKYISEYILYNYPKDTFDVVWAFNDLTGKAHFSGFRKVKIMTLRYFYELCTSKVVITNFRTTDLYVKRKNQYYIQTWHSSLRLKQIEKDAEESLPQTYINMAKKDSLKCDLLLSGCEYSSEVFKRSFWYQREIFEYGTPRNDLLFSDNSLLKKKVLKELNIEDHQKIVLYAPTFRKDNNNLEIYNLEYSNINKRLRNKFGGEWTFLVKLHPHLISKSSELIFDDNVIDVTSYDDIQELLCIADILITDYSSLMFDYSITQRPCFLYVPDLIEYIKKDRNLYFDVKELPFISAESTQELLDKIEYFDKEIYLKDVSDFIKQVGSFEKGKASEHLLKHIEKVCFNADRRKSYERKAI</sequence>
<evidence type="ECO:0000313" key="1">
    <source>
        <dbReference type="EMBL" id="WHY85194.1"/>
    </source>
</evidence>
<dbReference type="GO" id="GO:0047355">
    <property type="term" value="F:CDP-glycerol glycerophosphotransferase activity"/>
    <property type="evidence" value="ECO:0007669"/>
    <property type="project" value="InterPro"/>
</dbReference>
<keyword evidence="2" id="KW-1185">Reference proteome</keyword>
<dbReference type="AlphaFoldDB" id="A0AA95MN20"/>
<dbReference type="PANTHER" id="PTHR37316:SF3">
    <property type="entry name" value="TEICHOIC ACID GLYCEROL-PHOSPHATE TRANSFERASE"/>
    <property type="match status" value="1"/>
</dbReference>
<evidence type="ECO:0000313" key="2">
    <source>
        <dbReference type="Proteomes" id="UP001178288"/>
    </source>
</evidence>